<sequence length="51" mass="5470">MDGLSSDGSQHTYRLKDEGDTSGAANRKSFKVYKHTLNNSSGRKAVNTPAA</sequence>
<reference evidence="3 4" key="1">
    <citation type="submission" date="2015-03" db="EMBL/GenBank/DDBJ databases">
        <authorList>
            <consortium name="Pathogen Informatics"/>
            <person name="Murphy D."/>
        </authorList>
    </citation>
    <scope>NUCLEOTIDE SEQUENCE [LARGE SCALE GENOMIC DNA]</scope>
    <source>
        <strain evidence="4">type strain: CIP110230</strain>
        <strain evidence="3">Type strain: CIP110230</strain>
    </source>
</reference>
<dbReference type="Proteomes" id="UP000045840">
    <property type="component" value="Unassembled WGS sequence"/>
</dbReference>
<proteinExistence type="predicted"/>
<keyword evidence="4" id="KW-1185">Reference proteome</keyword>
<dbReference type="EMBL" id="CQAZ01000020">
    <property type="protein sequence ID" value="CNH90242.1"/>
    <property type="molecule type" value="Genomic_DNA"/>
</dbReference>
<dbReference type="Proteomes" id="UP000044625">
    <property type="component" value="Unassembled WGS sequence"/>
</dbReference>
<reference evidence="5" key="3">
    <citation type="submission" date="2015-03" db="EMBL/GenBank/DDBJ databases">
        <authorList>
            <consortium name="Pathogen Informatics"/>
        </authorList>
    </citation>
    <scope>NUCLEOTIDE SEQUENCE [LARGE SCALE GENOMIC DNA]</scope>
    <source>
        <strain evidence="5">A125KOH2</strain>
    </source>
</reference>
<gene>
    <name evidence="2" type="ORF">ERS008529_02420</name>
    <name evidence="3" type="ORF">ERS137968_02864</name>
</gene>
<dbReference type="AlphaFoldDB" id="A0A0T9Q085"/>
<feature type="compositionally biased region" description="Polar residues" evidence="1">
    <location>
        <begin position="1"/>
        <end position="12"/>
    </location>
</feature>
<name>A0A0T9Q085_9GAMM</name>
<feature type="region of interest" description="Disordered" evidence="1">
    <location>
        <begin position="1"/>
        <end position="51"/>
    </location>
</feature>
<evidence type="ECO:0000313" key="2">
    <source>
        <dbReference type="EMBL" id="CNH90242.1"/>
    </source>
</evidence>
<dbReference type="EMBL" id="CWJL01000014">
    <property type="protein sequence ID" value="CRY67777.1"/>
    <property type="molecule type" value="Genomic_DNA"/>
</dbReference>
<evidence type="ECO:0000313" key="5">
    <source>
        <dbReference type="Proteomes" id="UP000045840"/>
    </source>
</evidence>
<evidence type="ECO:0000256" key="1">
    <source>
        <dbReference type="SAM" id="MobiDB-lite"/>
    </source>
</evidence>
<evidence type="ECO:0000313" key="4">
    <source>
        <dbReference type="Proteomes" id="UP000044625"/>
    </source>
</evidence>
<organism evidence="2 5">
    <name type="scientific">Yersinia pekkanenii</name>
    <dbReference type="NCBI Taxonomy" id="1288385"/>
    <lineage>
        <taxon>Bacteria</taxon>
        <taxon>Pseudomonadati</taxon>
        <taxon>Pseudomonadota</taxon>
        <taxon>Gammaproteobacteria</taxon>
        <taxon>Enterobacterales</taxon>
        <taxon>Yersiniaceae</taxon>
        <taxon>Yersinia</taxon>
    </lineage>
</organism>
<reference evidence="2" key="2">
    <citation type="submission" date="2015-03" db="EMBL/GenBank/DDBJ databases">
        <authorList>
            <person name="Murphy D."/>
        </authorList>
    </citation>
    <scope>NUCLEOTIDE SEQUENCE [LARGE SCALE GENOMIC DNA]</scope>
    <source>
        <strain evidence="2">A125KOH2</strain>
    </source>
</reference>
<evidence type="ECO:0000313" key="3">
    <source>
        <dbReference type="EMBL" id="CRY67777.1"/>
    </source>
</evidence>
<accession>A0A0T9Q085</accession>
<protein>
    <submittedName>
        <fullName evidence="2">Uncharacterized protein</fullName>
    </submittedName>
</protein>